<dbReference type="SUPFAM" id="SSF52047">
    <property type="entry name" value="RNI-like"/>
    <property type="match status" value="1"/>
</dbReference>
<evidence type="ECO:0000313" key="1">
    <source>
        <dbReference type="EMBL" id="KAF0501150.1"/>
    </source>
</evidence>
<name>A0A8H4EK41_GIGMA</name>
<dbReference type="InterPro" id="IPR032675">
    <property type="entry name" value="LRR_dom_sf"/>
</dbReference>
<sequence>MASKLLMGDMPELMEKILNNLNNEIDSLYSCALVNRYWCKIAIPILWQDPFSFDESYSFIPKYFSSLSEDTLKECGLTEKISKTLFVYAKFLKVLDLDRFELMVKRWNRIEHFKYIEYIEQDDWKQSPLINIIVNSLLKLFIESGATIHKLVVSFHGPNMIMPEKIFSLLGQNESFFSRLQHLSLGEISRVKIESAISFLRALPKYATKISVLDFNGFEFKFMGSEYDQLQQLIHALIYIIKSQKQLRIFSITNEKGTLTKLYAIISALESQKNSLQEITVENCDYSEEFEVLKNCKNLETLRLRTHCDYKIPIKMLDYNKINTLEIVDYTIETRKMALVLEKTGISLQRLKVVSRWEQIQEVSLLLNAFKTFCPNITYLYIINIEFSTQLIEVIGNLQKLQFLTLMCDVDDVQEEEMKIRAMQFAKILPLTLQYLDLIDGWLETYIDIFLNHCNSPLRKLIFEKLDNEKNTKALIEFCVRKKTLNYVGLNDPSMLNNNIRKEMEAYVVLVPYEDITIDC</sequence>
<dbReference type="Gene3D" id="3.80.10.10">
    <property type="entry name" value="Ribonuclease Inhibitor"/>
    <property type="match status" value="1"/>
</dbReference>
<gene>
    <name evidence="1" type="ORF">F8M41_020115</name>
</gene>
<protein>
    <recommendedName>
        <fullName evidence="3">F-box domain-containing protein</fullName>
    </recommendedName>
</protein>
<evidence type="ECO:0008006" key="3">
    <source>
        <dbReference type="Google" id="ProtNLM"/>
    </source>
</evidence>
<evidence type="ECO:0000313" key="2">
    <source>
        <dbReference type="Proteomes" id="UP000439903"/>
    </source>
</evidence>
<dbReference type="Proteomes" id="UP000439903">
    <property type="component" value="Unassembled WGS sequence"/>
</dbReference>
<accession>A0A8H4EK41</accession>
<reference evidence="1 2" key="1">
    <citation type="journal article" date="2019" name="Environ. Microbiol.">
        <title>At the nexus of three kingdoms: the genome of the mycorrhizal fungus Gigaspora margarita provides insights into plant, endobacterial and fungal interactions.</title>
        <authorList>
            <person name="Venice F."/>
            <person name="Ghignone S."/>
            <person name="Salvioli di Fossalunga A."/>
            <person name="Amselem J."/>
            <person name="Novero M."/>
            <person name="Xianan X."/>
            <person name="Sedzielewska Toro K."/>
            <person name="Morin E."/>
            <person name="Lipzen A."/>
            <person name="Grigoriev I.V."/>
            <person name="Henrissat B."/>
            <person name="Martin F.M."/>
            <person name="Bonfante P."/>
        </authorList>
    </citation>
    <scope>NUCLEOTIDE SEQUENCE [LARGE SCALE GENOMIC DNA]</scope>
    <source>
        <strain evidence="1 2">BEG34</strain>
    </source>
</reference>
<dbReference type="AlphaFoldDB" id="A0A8H4EK41"/>
<keyword evidence="2" id="KW-1185">Reference proteome</keyword>
<proteinExistence type="predicted"/>
<dbReference type="EMBL" id="WTPW01000543">
    <property type="protein sequence ID" value="KAF0501150.1"/>
    <property type="molecule type" value="Genomic_DNA"/>
</dbReference>
<organism evidence="1 2">
    <name type="scientific">Gigaspora margarita</name>
    <dbReference type="NCBI Taxonomy" id="4874"/>
    <lineage>
        <taxon>Eukaryota</taxon>
        <taxon>Fungi</taxon>
        <taxon>Fungi incertae sedis</taxon>
        <taxon>Mucoromycota</taxon>
        <taxon>Glomeromycotina</taxon>
        <taxon>Glomeromycetes</taxon>
        <taxon>Diversisporales</taxon>
        <taxon>Gigasporaceae</taxon>
        <taxon>Gigaspora</taxon>
    </lineage>
</organism>
<comment type="caution">
    <text evidence="1">The sequence shown here is derived from an EMBL/GenBank/DDBJ whole genome shotgun (WGS) entry which is preliminary data.</text>
</comment>